<comment type="subcellular location">
    <subcellularLocation>
        <location evidence="1">Membrane</location>
        <topology evidence="1">Multi-pass membrane protein</topology>
    </subcellularLocation>
</comment>
<evidence type="ECO:0000256" key="3">
    <source>
        <dbReference type="ARBA" id="ARBA00022679"/>
    </source>
</evidence>
<organism evidence="9 10">
    <name type="scientific">Candidatus Magasanikbacteria bacterium RIFOXYC2_FULL_42_28</name>
    <dbReference type="NCBI Taxonomy" id="1798704"/>
    <lineage>
        <taxon>Bacteria</taxon>
        <taxon>Candidatus Magasanikiibacteriota</taxon>
    </lineage>
</organism>
<keyword evidence="4 7" id="KW-0812">Transmembrane</keyword>
<dbReference type="InterPro" id="IPR003362">
    <property type="entry name" value="Bact_transf"/>
</dbReference>
<dbReference type="EMBL" id="MFQZ01000003">
    <property type="protein sequence ID" value="OGH88330.1"/>
    <property type="molecule type" value="Genomic_DNA"/>
</dbReference>
<comment type="similarity">
    <text evidence="2">Belongs to the bacterial sugar transferase family.</text>
</comment>
<dbReference type="AlphaFoldDB" id="A0A1F6NWY9"/>
<evidence type="ECO:0000256" key="2">
    <source>
        <dbReference type="ARBA" id="ARBA00006464"/>
    </source>
</evidence>
<protein>
    <recommendedName>
        <fullName evidence="8">Bacterial sugar transferase domain-containing protein</fullName>
    </recommendedName>
</protein>
<feature type="transmembrane region" description="Helical" evidence="7">
    <location>
        <begin position="231"/>
        <end position="250"/>
    </location>
</feature>
<feature type="transmembrane region" description="Helical" evidence="7">
    <location>
        <begin position="6"/>
        <end position="30"/>
    </location>
</feature>
<comment type="caution">
    <text evidence="9">The sequence shown here is derived from an EMBL/GenBank/DDBJ whole genome shotgun (WGS) entry which is preliminary data.</text>
</comment>
<evidence type="ECO:0000256" key="4">
    <source>
        <dbReference type="ARBA" id="ARBA00022692"/>
    </source>
</evidence>
<keyword evidence="3" id="KW-0808">Transferase</keyword>
<evidence type="ECO:0000256" key="7">
    <source>
        <dbReference type="SAM" id="Phobius"/>
    </source>
</evidence>
<feature type="transmembrane region" description="Helical" evidence="7">
    <location>
        <begin position="51"/>
        <end position="72"/>
    </location>
</feature>
<feature type="transmembrane region" description="Helical" evidence="7">
    <location>
        <begin position="84"/>
        <end position="106"/>
    </location>
</feature>
<proteinExistence type="inferred from homology"/>
<sequence length="472" mass="53690">MKRFELFFTFLQLPLDYAALVLAGFTAYTLRFSDFAISIRPVIFNLSWEKYWPLVLAVSALWVMIFAISGLYSADPNRKFAAEFSKIILACSTGFSAITIYVFFTLQKFDSRFLVLAGWILAMIFVVFARMLMRAFKAGLHYGGFGLRLVGIIGAEEIAETIASELDGRRYLGYKVVGIFPHFNQETSKRLLTLNPDEILFTDPKAHEADTLKAIDFANEHHLTFKYSADLFSTISTNMTVSTLAGVPIIELKRARITSWGRIIKRLIDIVGGLTLLLICVPIYLIITLIILIETGRPIIYKNERVGQEGKKFNAYKFRSLYQKFCTGRQFGEDGQMALQKEQELISAQSIKSGPVYKIQDDPRVTPFGRFIRRFSLDEIPQFLNVLLGNMSLVGPRPHQPREVAKYEKQQKIVMAVKPGMSGLAQVSGRSNLSFEDEIKLDTFYLENWTILMDVIIILKTPFVVIRRKGAW</sequence>
<dbReference type="STRING" id="1798704.A3J93_04730"/>
<dbReference type="PANTHER" id="PTHR30576:SF10">
    <property type="entry name" value="SLL5057 PROTEIN"/>
    <property type="match status" value="1"/>
</dbReference>
<evidence type="ECO:0000259" key="8">
    <source>
        <dbReference type="Pfam" id="PF02397"/>
    </source>
</evidence>
<evidence type="ECO:0000313" key="9">
    <source>
        <dbReference type="EMBL" id="OGH88330.1"/>
    </source>
</evidence>
<keyword evidence="5 7" id="KW-1133">Transmembrane helix</keyword>
<dbReference type="GO" id="GO:0016780">
    <property type="term" value="F:phosphotransferase activity, for other substituted phosphate groups"/>
    <property type="evidence" value="ECO:0007669"/>
    <property type="project" value="TreeGrafter"/>
</dbReference>
<dbReference type="Proteomes" id="UP000177907">
    <property type="component" value="Unassembled WGS sequence"/>
</dbReference>
<gene>
    <name evidence="9" type="ORF">A3J93_04730</name>
</gene>
<dbReference type="Pfam" id="PF02397">
    <property type="entry name" value="Bac_transf"/>
    <property type="match status" value="1"/>
</dbReference>
<name>A0A1F6NWY9_9BACT</name>
<dbReference type="NCBIfam" id="TIGR03025">
    <property type="entry name" value="EPS_sugtrans"/>
    <property type="match status" value="1"/>
</dbReference>
<evidence type="ECO:0000256" key="5">
    <source>
        <dbReference type="ARBA" id="ARBA00022989"/>
    </source>
</evidence>
<keyword evidence="6 7" id="KW-0472">Membrane</keyword>
<dbReference type="GO" id="GO:0016020">
    <property type="term" value="C:membrane"/>
    <property type="evidence" value="ECO:0007669"/>
    <property type="project" value="UniProtKB-SubCell"/>
</dbReference>
<feature type="domain" description="Bacterial sugar transferase" evidence="8">
    <location>
        <begin position="265"/>
        <end position="466"/>
    </location>
</feature>
<evidence type="ECO:0000313" key="10">
    <source>
        <dbReference type="Proteomes" id="UP000177907"/>
    </source>
</evidence>
<dbReference type="InterPro" id="IPR017475">
    <property type="entry name" value="EPS_sugar_tfrase"/>
</dbReference>
<evidence type="ECO:0000256" key="1">
    <source>
        <dbReference type="ARBA" id="ARBA00004141"/>
    </source>
</evidence>
<accession>A0A1F6NWY9</accession>
<feature type="transmembrane region" description="Helical" evidence="7">
    <location>
        <begin position="270"/>
        <end position="293"/>
    </location>
</feature>
<reference evidence="9 10" key="1">
    <citation type="journal article" date="2016" name="Nat. Commun.">
        <title>Thousands of microbial genomes shed light on interconnected biogeochemical processes in an aquifer system.</title>
        <authorList>
            <person name="Anantharaman K."/>
            <person name="Brown C.T."/>
            <person name="Hug L.A."/>
            <person name="Sharon I."/>
            <person name="Castelle C.J."/>
            <person name="Probst A.J."/>
            <person name="Thomas B.C."/>
            <person name="Singh A."/>
            <person name="Wilkins M.J."/>
            <person name="Karaoz U."/>
            <person name="Brodie E.L."/>
            <person name="Williams K.H."/>
            <person name="Hubbard S.S."/>
            <person name="Banfield J.F."/>
        </authorList>
    </citation>
    <scope>NUCLEOTIDE SEQUENCE [LARGE SCALE GENOMIC DNA]</scope>
</reference>
<evidence type="ECO:0000256" key="6">
    <source>
        <dbReference type="ARBA" id="ARBA00023136"/>
    </source>
</evidence>
<feature type="transmembrane region" description="Helical" evidence="7">
    <location>
        <begin position="113"/>
        <end position="133"/>
    </location>
</feature>
<dbReference type="Pfam" id="PF13727">
    <property type="entry name" value="CoA_binding_3"/>
    <property type="match status" value="1"/>
</dbReference>
<dbReference type="PANTHER" id="PTHR30576">
    <property type="entry name" value="COLANIC BIOSYNTHESIS UDP-GLUCOSE LIPID CARRIER TRANSFERASE"/>
    <property type="match status" value="1"/>
</dbReference>